<proteinExistence type="predicted"/>
<evidence type="ECO:0000313" key="2">
    <source>
        <dbReference type="Proteomes" id="UP000503349"/>
    </source>
</evidence>
<evidence type="ECO:0000313" key="1">
    <source>
        <dbReference type="EMBL" id="KAF3700292.1"/>
    </source>
</evidence>
<dbReference type="EMBL" id="CM015726">
    <property type="protein sequence ID" value="KAF3700292.1"/>
    <property type="molecule type" value="Genomic_DNA"/>
</dbReference>
<dbReference type="AlphaFoldDB" id="A0A6G1QCL9"/>
<organism evidence="1 2">
    <name type="scientific">Channa argus</name>
    <name type="common">Northern snakehead</name>
    <name type="synonym">Ophicephalus argus</name>
    <dbReference type="NCBI Taxonomy" id="215402"/>
    <lineage>
        <taxon>Eukaryota</taxon>
        <taxon>Metazoa</taxon>
        <taxon>Chordata</taxon>
        <taxon>Craniata</taxon>
        <taxon>Vertebrata</taxon>
        <taxon>Euteleostomi</taxon>
        <taxon>Actinopterygii</taxon>
        <taxon>Neopterygii</taxon>
        <taxon>Teleostei</taxon>
        <taxon>Neoteleostei</taxon>
        <taxon>Acanthomorphata</taxon>
        <taxon>Anabantaria</taxon>
        <taxon>Anabantiformes</taxon>
        <taxon>Channoidei</taxon>
        <taxon>Channidae</taxon>
        <taxon>Channa</taxon>
    </lineage>
</organism>
<name>A0A6G1QCL9_CHAAH</name>
<protein>
    <submittedName>
        <fullName evidence="1">Uncharacterized protein</fullName>
    </submittedName>
</protein>
<reference evidence="2" key="2">
    <citation type="submission" date="2019-02" db="EMBL/GenBank/DDBJ databases">
        <title>Opniocepnalus argus Var Kimnra genome.</title>
        <authorList>
            <person name="Zhou C."/>
            <person name="Xiao S."/>
        </authorList>
    </citation>
    <scope>NUCLEOTIDE SEQUENCE [LARGE SCALE GENOMIC DNA]</scope>
</reference>
<sequence length="49" mass="5590">MDNIYSINNCSNNLRVALQYICFAPLRLPETCTNCIKDNNPSTWTKAKP</sequence>
<accession>A0A6G1QCL9</accession>
<gene>
    <name evidence="1" type="ORF">EXN66_Car015979</name>
</gene>
<keyword evidence="2" id="KW-1185">Reference proteome</keyword>
<reference evidence="1 2" key="1">
    <citation type="submission" date="2019-02" db="EMBL/GenBank/DDBJ databases">
        <title>Opniocepnalus argus genome.</title>
        <authorList>
            <person name="Zhou C."/>
            <person name="Xiao S."/>
        </authorList>
    </citation>
    <scope>NUCLEOTIDE SEQUENCE [LARGE SCALE GENOMIC DNA]</scope>
    <source>
        <strain evidence="1">OARG1902GOOAL</strain>
        <tissue evidence="1">Muscle</tissue>
    </source>
</reference>
<dbReference type="Proteomes" id="UP000503349">
    <property type="component" value="Chromosome 15"/>
</dbReference>